<reference evidence="2 3" key="1">
    <citation type="submission" date="2020-02" db="EMBL/GenBank/DDBJ databases">
        <title>Characterization of phylogenetic diversity of novel bifidobacterial species isolated in Czech ZOOs.</title>
        <authorList>
            <person name="Lugli G.A."/>
            <person name="Vera N.B."/>
            <person name="Ventura M."/>
        </authorList>
    </citation>
    <scope>NUCLEOTIDE SEQUENCE [LARGE SCALE GENOMIC DNA]</scope>
    <source>
        <strain evidence="2 3">DSM 109957</strain>
    </source>
</reference>
<dbReference type="Gene3D" id="3.30.420.10">
    <property type="entry name" value="Ribonuclease H-like superfamily/Ribonuclease H"/>
    <property type="match status" value="1"/>
</dbReference>
<dbReference type="InterPro" id="IPR010997">
    <property type="entry name" value="HRDC-like_sf"/>
</dbReference>
<proteinExistence type="predicted"/>
<dbReference type="InterPro" id="IPR002562">
    <property type="entry name" value="3'-5'_exonuclease_dom"/>
</dbReference>
<accession>A0A7Y0HQN7</accession>
<dbReference type="Gene3D" id="1.10.150.80">
    <property type="entry name" value="HRDC domain"/>
    <property type="match status" value="2"/>
</dbReference>
<dbReference type="SMART" id="SM00474">
    <property type="entry name" value="35EXOc"/>
    <property type="match status" value="1"/>
</dbReference>
<dbReference type="SUPFAM" id="SSF47819">
    <property type="entry name" value="HRDC-like"/>
    <property type="match status" value="1"/>
</dbReference>
<organism evidence="2 3">
    <name type="scientific">Bifidobacterium oedipodis</name>
    <dbReference type="NCBI Taxonomy" id="2675322"/>
    <lineage>
        <taxon>Bacteria</taxon>
        <taxon>Bacillati</taxon>
        <taxon>Actinomycetota</taxon>
        <taxon>Actinomycetes</taxon>
        <taxon>Bifidobacteriales</taxon>
        <taxon>Bifidobacteriaceae</taxon>
        <taxon>Bifidobacterium</taxon>
    </lineage>
</organism>
<dbReference type="PANTHER" id="PTHR47649:SF1">
    <property type="entry name" value="RIBONUCLEASE D"/>
    <property type="match status" value="1"/>
</dbReference>
<dbReference type="Pfam" id="PF18305">
    <property type="entry name" value="DNA_pol_A_exoN"/>
    <property type="match status" value="1"/>
</dbReference>
<dbReference type="Pfam" id="PF00570">
    <property type="entry name" value="HRDC"/>
    <property type="match status" value="1"/>
</dbReference>
<dbReference type="InterPro" id="IPR041605">
    <property type="entry name" value="Exo_C"/>
</dbReference>
<keyword evidence="3" id="KW-1185">Reference proteome</keyword>
<dbReference type="Pfam" id="PF01612">
    <property type="entry name" value="DNA_pol_A_exo1"/>
    <property type="match status" value="1"/>
</dbReference>
<feature type="domain" description="HRDC" evidence="1">
    <location>
        <begin position="230"/>
        <end position="310"/>
    </location>
</feature>
<dbReference type="PROSITE" id="PS50967">
    <property type="entry name" value="HRDC"/>
    <property type="match status" value="1"/>
</dbReference>
<dbReference type="SUPFAM" id="SSF53098">
    <property type="entry name" value="Ribonuclease H-like"/>
    <property type="match status" value="1"/>
</dbReference>
<dbReference type="GO" id="GO:0000166">
    <property type="term" value="F:nucleotide binding"/>
    <property type="evidence" value="ECO:0007669"/>
    <property type="project" value="InterPro"/>
</dbReference>
<evidence type="ECO:0000313" key="2">
    <source>
        <dbReference type="EMBL" id="NMM93105.1"/>
    </source>
</evidence>
<dbReference type="InterPro" id="IPR002121">
    <property type="entry name" value="HRDC_dom"/>
</dbReference>
<dbReference type="InterPro" id="IPR036397">
    <property type="entry name" value="RNaseH_sf"/>
</dbReference>
<dbReference type="InterPro" id="IPR012337">
    <property type="entry name" value="RNaseH-like_sf"/>
</dbReference>
<evidence type="ECO:0000313" key="3">
    <source>
        <dbReference type="Proteomes" id="UP000532194"/>
    </source>
</evidence>
<dbReference type="GO" id="GO:0006139">
    <property type="term" value="P:nucleobase-containing compound metabolic process"/>
    <property type="evidence" value="ECO:0007669"/>
    <property type="project" value="InterPro"/>
</dbReference>
<dbReference type="GO" id="GO:0008408">
    <property type="term" value="F:3'-5' exonuclease activity"/>
    <property type="evidence" value="ECO:0007669"/>
    <property type="project" value="InterPro"/>
</dbReference>
<name>A0A7Y0HQN7_9BIFI</name>
<dbReference type="InterPro" id="IPR044876">
    <property type="entry name" value="HRDC_dom_sf"/>
</dbReference>
<evidence type="ECO:0000259" key="1">
    <source>
        <dbReference type="PROSITE" id="PS50967"/>
    </source>
</evidence>
<gene>
    <name evidence="2" type="ORF">G1C95_0290</name>
</gene>
<protein>
    <submittedName>
        <fullName evidence="2">Ribonuclease D</fullName>
    </submittedName>
</protein>
<dbReference type="Proteomes" id="UP000532194">
    <property type="component" value="Unassembled WGS sequence"/>
</dbReference>
<dbReference type="InterPro" id="IPR051086">
    <property type="entry name" value="RNase_D-like"/>
</dbReference>
<dbReference type="EMBL" id="JAAIII010000001">
    <property type="protein sequence ID" value="NMM93105.1"/>
    <property type="molecule type" value="Genomic_DNA"/>
</dbReference>
<sequence length="431" mass="49035">MTDVHEPRLLKEPRGGVPDVTATLADYHAVCERFAQATSSVAADAERASGFRYGHEDWLIQFKRDGAGIALLDPIALNQAGVDWNEFNDAVGNATWILHDSPMDLPGFTDIGLKPQALFDTEIAARLLGLHHFGLAAVTEHYLGLVLAKEHSAADWSYRPLPRDWRNYAALDVEVLIELEQLMSRELKAQGKDEWAAEEFAYALSEGSKPRRPHPIPWLRISHITKLGHDRRGLAVAKSLWEERDRLARQYDIAPSLLLADSSIIEAATIKPRNAAQFRAVRCLNERVRIHTGTEQDKMFERYAPIQREIKPKVWKEAISRALELRPNQLPTMPTPEKNDDGTVNAPRSMRLWEQRHPDRYERLQRVRRITNRIAEDTRTPAEMIIKPQILRNLCWLDKPGKIDVAEFLTEQGARNWQVKLIAPSVSSAIM</sequence>
<dbReference type="RefSeq" id="WP_169171158.1">
    <property type="nucleotide sequence ID" value="NZ_JAAIII010000001.1"/>
</dbReference>
<dbReference type="AlphaFoldDB" id="A0A7Y0HQN7"/>
<dbReference type="PANTHER" id="PTHR47649">
    <property type="entry name" value="RIBONUCLEASE D"/>
    <property type="match status" value="1"/>
</dbReference>
<comment type="caution">
    <text evidence="2">The sequence shown here is derived from an EMBL/GenBank/DDBJ whole genome shotgun (WGS) entry which is preliminary data.</text>
</comment>
<dbReference type="GO" id="GO:0003676">
    <property type="term" value="F:nucleic acid binding"/>
    <property type="evidence" value="ECO:0007669"/>
    <property type="project" value="InterPro"/>
</dbReference>